<dbReference type="Proteomes" id="UP001173802">
    <property type="component" value="Unassembled WGS sequence"/>
</dbReference>
<dbReference type="EMBL" id="JANURN010000001">
    <property type="protein sequence ID" value="MDL0081288.1"/>
    <property type="molecule type" value="Genomic_DNA"/>
</dbReference>
<evidence type="ECO:0000313" key="2">
    <source>
        <dbReference type="Proteomes" id="UP001173802"/>
    </source>
</evidence>
<organism evidence="1 2">
    <name type="scientific">Helicobacter zhangjianzhongii</name>
    <dbReference type="NCBI Taxonomy" id="2974574"/>
    <lineage>
        <taxon>Bacteria</taxon>
        <taxon>Pseudomonadati</taxon>
        <taxon>Campylobacterota</taxon>
        <taxon>Epsilonproteobacteria</taxon>
        <taxon>Campylobacterales</taxon>
        <taxon>Helicobacteraceae</taxon>
        <taxon>Helicobacter</taxon>
    </lineage>
</organism>
<gene>
    <name evidence="1" type="ORF">NYG90_01090</name>
</gene>
<protein>
    <submittedName>
        <fullName evidence="1">Uncharacterized protein</fullName>
    </submittedName>
</protein>
<sequence>MSSRALRHAKPLWSSRDTAPAGAWRSTIKADSRARAVDSMDCHALQSKARNDREETAFARNDRKNAESQNAVSLEKVDSSSAQSVIKLGTSKARYQCLHTRKIC</sequence>
<reference evidence="1 2" key="1">
    <citation type="journal article" date="2023" name="Microorganisms">
        <title>Isolation and Genomic Characteristics of Cat-Borne Campylobacter felis sp. nov. and Sheep-Borne Campylobacter ovis sp. nov.</title>
        <authorList>
            <person name="Wang H."/>
            <person name="Li Y."/>
            <person name="Gu Y."/>
            <person name="Zhou G."/>
            <person name="Chen X."/>
            <person name="Zhang X."/>
            <person name="Shao Z."/>
            <person name="Zhang J."/>
            <person name="Zhang M."/>
        </authorList>
    </citation>
    <scope>NUCLEOTIDE SEQUENCE [LARGE SCALE GENOMIC DNA]</scope>
    <source>
        <strain evidence="1 2">XJK30-2</strain>
    </source>
</reference>
<proteinExistence type="predicted"/>
<accession>A0ACC6FPZ1</accession>
<evidence type="ECO:0000313" key="1">
    <source>
        <dbReference type="EMBL" id="MDL0081288.1"/>
    </source>
</evidence>
<comment type="caution">
    <text evidence="1">The sequence shown here is derived from an EMBL/GenBank/DDBJ whole genome shotgun (WGS) entry which is preliminary data.</text>
</comment>
<name>A0ACC6FPZ1_9HELI</name>
<keyword evidence="2" id="KW-1185">Reference proteome</keyword>